<accession>A0A1G2NCU8</accession>
<sequence>MTMRSKNTKEKGTMEFLVYKDGKTYVGVCLTLDIIEEGNDPATLMESIVEAAEGYLKVVRKLNMNDDLLNRHAPKEYWDKYRQAVIATSGRKRVRSPYHFLITPYAARSF</sequence>
<organism evidence="1 2">
    <name type="scientific">Candidatus Taylorbacteria bacterium RIFCSPLOWO2_01_FULL_48_100</name>
    <dbReference type="NCBI Taxonomy" id="1802322"/>
    <lineage>
        <taxon>Bacteria</taxon>
        <taxon>Candidatus Tayloriibacteriota</taxon>
    </lineage>
</organism>
<name>A0A1G2NCU8_9BACT</name>
<reference evidence="1 2" key="1">
    <citation type="journal article" date="2016" name="Nat. Commun.">
        <title>Thousands of microbial genomes shed light on interconnected biogeochemical processes in an aquifer system.</title>
        <authorList>
            <person name="Anantharaman K."/>
            <person name="Brown C.T."/>
            <person name="Hug L.A."/>
            <person name="Sharon I."/>
            <person name="Castelle C.J."/>
            <person name="Probst A.J."/>
            <person name="Thomas B.C."/>
            <person name="Singh A."/>
            <person name="Wilkins M.J."/>
            <person name="Karaoz U."/>
            <person name="Brodie E.L."/>
            <person name="Williams K.H."/>
            <person name="Hubbard S.S."/>
            <person name="Banfield J.F."/>
        </authorList>
    </citation>
    <scope>NUCLEOTIDE SEQUENCE [LARGE SCALE GENOMIC DNA]</scope>
</reference>
<protein>
    <recommendedName>
        <fullName evidence="3">HicB-like antitoxin of toxin-antitoxin system domain-containing protein</fullName>
    </recommendedName>
</protein>
<proteinExistence type="predicted"/>
<evidence type="ECO:0000313" key="1">
    <source>
        <dbReference type="EMBL" id="OHA33935.1"/>
    </source>
</evidence>
<evidence type="ECO:0000313" key="2">
    <source>
        <dbReference type="Proteomes" id="UP000177797"/>
    </source>
</evidence>
<gene>
    <name evidence="1" type="ORF">A2938_02850</name>
</gene>
<dbReference type="Proteomes" id="UP000177797">
    <property type="component" value="Unassembled WGS sequence"/>
</dbReference>
<evidence type="ECO:0008006" key="3">
    <source>
        <dbReference type="Google" id="ProtNLM"/>
    </source>
</evidence>
<comment type="caution">
    <text evidence="1">The sequence shown here is derived from an EMBL/GenBank/DDBJ whole genome shotgun (WGS) entry which is preliminary data.</text>
</comment>
<dbReference type="EMBL" id="MHSA01000021">
    <property type="protein sequence ID" value="OHA33935.1"/>
    <property type="molecule type" value="Genomic_DNA"/>
</dbReference>
<dbReference type="AlphaFoldDB" id="A0A1G2NCU8"/>